<dbReference type="PANTHER" id="PTHR39608:SF1">
    <property type="entry name" value="INTEGRAL MEMBRANE PROTEIN (AFU_ORTHOLOGUE AFUA_5G08640)"/>
    <property type="match status" value="1"/>
</dbReference>
<dbReference type="PANTHER" id="PTHR39608">
    <property type="entry name" value="INTEGRAL MEMBRANE PROTEIN (AFU_ORTHOLOGUE AFUA_5G08640)"/>
    <property type="match status" value="1"/>
</dbReference>
<dbReference type="InterPro" id="IPR008253">
    <property type="entry name" value="Marvel"/>
</dbReference>
<dbReference type="AlphaFoldDB" id="A0A1B8GN53"/>
<reference evidence="8" key="2">
    <citation type="journal article" date="2018" name="Nat. Commun.">
        <title>Extreme sensitivity to ultraviolet light in the fungal pathogen causing white-nose syndrome of bats.</title>
        <authorList>
            <person name="Palmer J.M."/>
            <person name="Drees K.P."/>
            <person name="Foster J.T."/>
            <person name="Lindner D.L."/>
        </authorList>
    </citation>
    <scope>NUCLEOTIDE SEQUENCE [LARGE SCALE GENOMIC DNA]</scope>
    <source>
        <strain evidence="8">UAMH 10579</strain>
    </source>
</reference>
<comment type="subcellular location">
    <subcellularLocation>
        <location evidence="1">Membrane</location>
        <topology evidence="1">Multi-pass membrane protein</topology>
    </subcellularLocation>
</comment>
<feature type="transmembrane region" description="Helical" evidence="5">
    <location>
        <begin position="76"/>
        <end position="99"/>
    </location>
</feature>
<evidence type="ECO:0000256" key="2">
    <source>
        <dbReference type="ARBA" id="ARBA00022692"/>
    </source>
</evidence>
<dbReference type="Proteomes" id="UP000091956">
    <property type="component" value="Unassembled WGS sequence"/>
</dbReference>
<evidence type="ECO:0000313" key="7">
    <source>
        <dbReference type="EMBL" id="OBT97257.1"/>
    </source>
</evidence>
<sequence length="166" mass="18825">MAIDRIVGTLLRVGELAFAAVVAGLTGEYLHETRGQSNWSRKRFIYTIVVASLSIFLSLLWLLPFSGAFIHWPVDIVFFGLWIAAFGLLVNFIGPLNCGSIFNWGDITQNGTCQKWKADVAFSFLSAIFWLVSALVGIWFMRKHTPRHGAVAGDEIPARRRWYRRY</sequence>
<dbReference type="OrthoDB" id="4074965at2759"/>
<dbReference type="Pfam" id="PF01284">
    <property type="entry name" value="MARVEL"/>
    <property type="match status" value="1"/>
</dbReference>
<gene>
    <name evidence="7" type="ORF">VE01_04719</name>
</gene>
<organism evidence="7 8">
    <name type="scientific">Pseudogymnoascus verrucosus</name>
    <dbReference type="NCBI Taxonomy" id="342668"/>
    <lineage>
        <taxon>Eukaryota</taxon>
        <taxon>Fungi</taxon>
        <taxon>Dikarya</taxon>
        <taxon>Ascomycota</taxon>
        <taxon>Pezizomycotina</taxon>
        <taxon>Leotiomycetes</taxon>
        <taxon>Thelebolales</taxon>
        <taxon>Thelebolaceae</taxon>
        <taxon>Pseudogymnoascus</taxon>
    </lineage>
</organism>
<feature type="domain" description="MARVEL" evidence="6">
    <location>
        <begin position="8"/>
        <end position="135"/>
    </location>
</feature>
<evidence type="ECO:0000256" key="1">
    <source>
        <dbReference type="ARBA" id="ARBA00004141"/>
    </source>
</evidence>
<evidence type="ECO:0000256" key="4">
    <source>
        <dbReference type="ARBA" id="ARBA00023136"/>
    </source>
</evidence>
<protein>
    <recommendedName>
        <fullName evidence="6">MARVEL domain-containing protein</fullName>
    </recommendedName>
</protein>
<dbReference type="GeneID" id="28838105"/>
<keyword evidence="4 5" id="KW-0472">Membrane</keyword>
<evidence type="ECO:0000313" key="8">
    <source>
        <dbReference type="Proteomes" id="UP000091956"/>
    </source>
</evidence>
<keyword evidence="8" id="KW-1185">Reference proteome</keyword>
<dbReference type="GO" id="GO:0016020">
    <property type="term" value="C:membrane"/>
    <property type="evidence" value="ECO:0007669"/>
    <property type="project" value="UniProtKB-SubCell"/>
</dbReference>
<feature type="transmembrane region" description="Helical" evidence="5">
    <location>
        <begin position="44"/>
        <end position="64"/>
    </location>
</feature>
<evidence type="ECO:0000259" key="6">
    <source>
        <dbReference type="Pfam" id="PF01284"/>
    </source>
</evidence>
<name>A0A1B8GN53_9PEZI</name>
<keyword evidence="2 5" id="KW-0812">Transmembrane</keyword>
<reference evidence="7 8" key="1">
    <citation type="submission" date="2016-03" db="EMBL/GenBank/DDBJ databases">
        <title>Comparative genomics of Pseudogymnoascus destructans, the fungus causing white-nose syndrome of bats.</title>
        <authorList>
            <person name="Palmer J.M."/>
            <person name="Drees K.P."/>
            <person name="Foster J.T."/>
            <person name="Lindner D.L."/>
        </authorList>
    </citation>
    <scope>NUCLEOTIDE SEQUENCE [LARGE SCALE GENOMIC DNA]</scope>
    <source>
        <strain evidence="7 8">UAMH 10579</strain>
    </source>
</reference>
<accession>A0A1B8GN53</accession>
<keyword evidence="3 5" id="KW-1133">Transmembrane helix</keyword>
<evidence type="ECO:0000256" key="5">
    <source>
        <dbReference type="SAM" id="Phobius"/>
    </source>
</evidence>
<proteinExistence type="predicted"/>
<evidence type="ECO:0000256" key="3">
    <source>
        <dbReference type="ARBA" id="ARBA00022989"/>
    </source>
</evidence>
<dbReference type="EMBL" id="KV460223">
    <property type="protein sequence ID" value="OBT97257.1"/>
    <property type="molecule type" value="Genomic_DNA"/>
</dbReference>
<feature type="transmembrane region" description="Helical" evidence="5">
    <location>
        <begin position="120"/>
        <end position="141"/>
    </location>
</feature>
<dbReference type="RefSeq" id="XP_018130990.1">
    <property type="nucleotide sequence ID" value="XM_018274188.2"/>
</dbReference>